<keyword evidence="3" id="KW-1185">Reference proteome</keyword>
<feature type="region of interest" description="Disordered" evidence="1">
    <location>
        <begin position="100"/>
        <end position="127"/>
    </location>
</feature>
<evidence type="ECO:0008006" key="4">
    <source>
        <dbReference type="Google" id="ProtNLM"/>
    </source>
</evidence>
<name>A0A2R4VWG0_9PROT</name>
<dbReference type="EMBL" id="CP028907">
    <property type="protein sequence ID" value="AWB08762.1"/>
    <property type="molecule type" value="Genomic_DNA"/>
</dbReference>
<dbReference type="RefSeq" id="WP_108549010.1">
    <property type="nucleotide sequence ID" value="NZ_CP028907.1"/>
</dbReference>
<dbReference type="InterPro" id="IPR013783">
    <property type="entry name" value="Ig-like_fold"/>
</dbReference>
<dbReference type="AlphaFoldDB" id="A0A2R4VWG0"/>
<gene>
    <name evidence="2" type="ORF">A6A40_27470</name>
</gene>
<evidence type="ECO:0000256" key="1">
    <source>
        <dbReference type="SAM" id="MobiDB-lite"/>
    </source>
</evidence>
<feature type="compositionally biased region" description="Gly residues" evidence="1">
    <location>
        <begin position="105"/>
        <end position="114"/>
    </location>
</feature>
<dbReference type="KEGG" id="ahu:A6A40_27470"/>
<protein>
    <recommendedName>
        <fullName evidence="4">Calcium-binding protein</fullName>
    </recommendedName>
</protein>
<proteinExistence type="predicted"/>
<evidence type="ECO:0000313" key="3">
    <source>
        <dbReference type="Proteomes" id="UP000077405"/>
    </source>
</evidence>
<dbReference type="OrthoDB" id="7875798at2"/>
<reference evidence="2 3" key="1">
    <citation type="submission" date="2018-04" db="EMBL/GenBank/DDBJ databases">
        <title>Complete genome sequence of the nitrogen-fixing bacterium Azospirillum humicireducens type strain SgZ-5.</title>
        <authorList>
            <person name="Yu Z."/>
        </authorList>
    </citation>
    <scope>NUCLEOTIDE SEQUENCE [LARGE SCALE GENOMIC DNA]</scope>
    <source>
        <strain evidence="2 3">SgZ-5</strain>
        <plasmid evidence="2 3">pYZ6</plasmid>
    </source>
</reference>
<evidence type="ECO:0000313" key="2">
    <source>
        <dbReference type="EMBL" id="AWB08762.1"/>
    </source>
</evidence>
<dbReference type="Gene3D" id="2.60.40.10">
    <property type="entry name" value="Immunoglobulins"/>
    <property type="match status" value="1"/>
</dbReference>
<dbReference type="Proteomes" id="UP000077405">
    <property type="component" value="Plasmid pYZ6"/>
</dbReference>
<organism evidence="2 3">
    <name type="scientific">Azospirillum humicireducens</name>
    <dbReference type="NCBI Taxonomy" id="1226968"/>
    <lineage>
        <taxon>Bacteria</taxon>
        <taxon>Pseudomonadati</taxon>
        <taxon>Pseudomonadota</taxon>
        <taxon>Alphaproteobacteria</taxon>
        <taxon>Rhodospirillales</taxon>
        <taxon>Azospirillaceae</taxon>
        <taxon>Azospirillum</taxon>
    </lineage>
</organism>
<keyword evidence="2" id="KW-0614">Plasmid</keyword>
<sequence>MAEEAVQGKSPAVDDRQILDDLTLLQQVDATRLSGVIHEAGSVDLQRPDDTLGYVQTDYRGAEELMIGGAVQTGEVVGESVAVATDQAAMTGLLAGDMLRTTGTLGSGPSGPDGSGPSTEESRDATGAAVERAVLLSNARTTTAFTELPAFPSDIPVPETPDQILSDGTVSAIATPVLLQDGVGTLGDQPNAGTAAPVSDAPSLTVNGVSGDEDTAIALNIAAALTDTGGTESLTVTLSGIPDGAVLRDASGTMLTVVNGTILLASSQVPGLTLTPPPNSGDNFTLTVTATSTDGTAAPTSVTATLPVTVNPVSDTPTLSVAATIGAEDTAIALSISPALTDTDGSEVLSITIGGIPAGAVLTNAAGETLTIANGSITLAPGQLAGLAIIPPVNSDADFTLTVTATSTDGTAAPASTSAPLRVSVNPVSDMPTLAVPAASGSEDTAIPLTISPALTDTDGSETLTITLSGIPDGAVLRNVGGALTVVNGTATLSPAQLNGLSITPPVNSDADFTLTVTATATDGTATPVSTSAPLRVTVNPVSDTPTLSVTAATGNEDTGIPLVIDPALTDTDGSESLSITIGGIPVGASLRNTAGDTLTISNGSITLAPGQLAGLMITPPLNSDVDFTLTVTATARDGGADPASTSAALRVTVTPITDTPTLSVSAATGNEDTAIPLTIDPALTDVDGSESLTITISGIPAGASLSNAAGDALIIGDGSITLTPAQLRGLSITPPQNSDVDFDLTVTATAKDGVADPVSVTQTLSVTVNPVSDTPTLTVQAAVGNEDTAIPLTINPALTDTDGTEALTVTISGIPAGAVLANDLNGALTVIGGSITLTQDQLAGLKITPPLNSDVDFTLTVTAIAKDGSAVAATRTEALQVTVNPVSDTPTLTVSAATGNEDSAIPLTISPALTDTDGSETLSILVEGVPERRADGYRRLHHAHPGSAR</sequence>
<geneLocation type="plasmid" evidence="2 3">
    <name>pYZ6</name>
</geneLocation>
<accession>A0A2R4VWG0</accession>